<feature type="transmembrane region" description="Helical" evidence="6">
    <location>
        <begin position="95"/>
        <end position="115"/>
    </location>
</feature>
<feature type="transmembrane region" description="Helical" evidence="6">
    <location>
        <begin position="37"/>
        <end position="53"/>
    </location>
</feature>
<evidence type="ECO:0000256" key="3">
    <source>
        <dbReference type="ARBA" id="ARBA00022692"/>
    </source>
</evidence>
<evidence type="ECO:0000313" key="9">
    <source>
        <dbReference type="Proteomes" id="UP001317742"/>
    </source>
</evidence>
<feature type="domain" description="EamA" evidence="7">
    <location>
        <begin position="149"/>
        <end position="279"/>
    </location>
</feature>
<dbReference type="EMBL" id="AP026709">
    <property type="protein sequence ID" value="BDQ36725.1"/>
    <property type="molecule type" value="Genomic_DNA"/>
</dbReference>
<feature type="transmembrane region" description="Helical" evidence="6">
    <location>
        <begin position="209"/>
        <end position="228"/>
    </location>
</feature>
<feature type="transmembrane region" description="Helical" evidence="6">
    <location>
        <begin position="180"/>
        <end position="203"/>
    </location>
</feature>
<keyword evidence="3 6" id="KW-0812">Transmembrane</keyword>
<dbReference type="InterPro" id="IPR050638">
    <property type="entry name" value="AA-Vitamin_Transporters"/>
</dbReference>
<feature type="transmembrane region" description="Helical" evidence="6">
    <location>
        <begin position="235"/>
        <end position="257"/>
    </location>
</feature>
<sequence length="290" mass="31529">MIQGLIYSLISATAFAALPILVKLGYAAGMTGTVMMQYRFSYAVLFLLVFMLIKDRSLFRISRKSLAKCAFIGIIIYWTQTTCFVRALATIPASTTSLILYGYPVVVTLASVIFLKLRLNKLIVFSLCLVMAGCCLVFFDAFLREVDLIGLAYAFGAMAIFSAYLVLSQVLLKGLKPLTATFYVMLFAAIVFTLSGDFMAWFHTSGEQMLIGLALGLFPGVLAVTLLYQAIERIGCAYASIFSSVEPVITLAGAAVLLGEHVVVLQLAGMAMILIGIIVPNLRFGQPTQK</sequence>
<evidence type="ECO:0000256" key="4">
    <source>
        <dbReference type="ARBA" id="ARBA00022989"/>
    </source>
</evidence>
<comment type="subcellular location">
    <subcellularLocation>
        <location evidence="1">Membrane</location>
        <topology evidence="1">Multi-pass membrane protein</topology>
    </subcellularLocation>
</comment>
<feature type="domain" description="EamA" evidence="7">
    <location>
        <begin position="4"/>
        <end position="138"/>
    </location>
</feature>
<dbReference type="InterPro" id="IPR000620">
    <property type="entry name" value="EamA_dom"/>
</dbReference>
<proteinExistence type="inferred from homology"/>
<keyword evidence="5 6" id="KW-0472">Membrane</keyword>
<evidence type="ECO:0000256" key="6">
    <source>
        <dbReference type="SAM" id="Phobius"/>
    </source>
</evidence>
<keyword evidence="9" id="KW-1185">Reference proteome</keyword>
<feature type="transmembrane region" description="Helical" evidence="6">
    <location>
        <begin position="122"/>
        <end position="142"/>
    </location>
</feature>
<feature type="transmembrane region" description="Helical" evidence="6">
    <location>
        <begin position="263"/>
        <end position="282"/>
    </location>
</feature>
<dbReference type="Pfam" id="PF00892">
    <property type="entry name" value="EamA"/>
    <property type="match status" value="2"/>
</dbReference>
<dbReference type="InterPro" id="IPR037185">
    <property type="entry name" value="EmrE-like"/>
</dbReference>
<evidence type="ECO:0000256" key="1">
    <source>
        <dbReference type="ARBA" id="ARBA00004141"/>
    </source>
</evidence>
<evidence type="ECO:0000256" key="2">
    <source>
        <dbReference type="ARBA" id="ARBA00007362"/>
    </source>
</evidence>
<dbReference type="PANTHER" id="PTHR32322:SF2">
    <property type="entry name" value="EAMA DOMAIN-CONTAINING PROTEIN"/>
    <property type="match status" value="1"/>
</dbReference>
<gene>
    <name evidence="8" type="ORF">SYK_10850</name>
</gene>
<evidence type="ECO:0000313" key="8">
    <source>
        <dbReference type="EMBL" id="BDQ36725.1"/>
    </source>
</evidence>
<dbReference type="Proteomes" id="UP001317742">
    <property type="component" value="Chromosome"/>
</dbReference>
<feature type="transmembrane region" description="Helical" evidence="6">
    <location>
        <begin position="148"/>
        <end position="168"/>
    </location>
</feature>
<accession>A0ABN6S2Z7</accession>
<organism evidence="8 9">
    <name type="scientific">Pseudodesulfovibrio nedwellii</name>
    <dbReference type="NCBI Taxonomy" id="2973072"/>
    <lineage>
        <taxon>Bacteria</taxon>
        <taxon>Pseudomonadati</taxon>
        <taxon>Thermodesulfobacteriota</taxon>
        <taxon>Desulfovibrionia</taxon>
        <taxon>Desulfovibrionales</taxon>
        <taxon>Desulfovibrionaceae</taxon>
    </lineage>
</organism>
<dbReference type="PANTHER" id="PTHR32322">
    <property type="entry name" value="INNER MEMBRANE TRANSPORTER"/>
    <property type="match status" value="1"/>
</dbReference>
<feature type="transmembrane region" description="Helical" evidence="6">
    <location>
        <begin position="65"/>
        <end position="89"/>
    </location>
</feature>
<dbReference type="RefSeq" id="WP_281762611.1">
    <property type="nucleotide sequence ID" value="NZ_AP026709.1"/>
</dbReference>
<dbReference type="SUPFAM" id="SSF103481">
    <property type="entry name" value="Multidrug resistance efflux transporter EmrE"/>
    <property type="match status" value="2"/>
</dbReference>
<reference evidence="8 9" key="1">
    <citation type="submission" date="2022-08" db="EMBL/GenBank/DDBJ databases">
        <title>Genome Sequence of the sulphate-reducing bacterium, Pseudodesulfovibrio sp. SYK.</title>
        <authorList>
            <person name="Kondo R."/>
            <person name="Kataoka T."/>
        </authorList>
    </citation>
    <scope>NUCLEOTIDE SEQUENCE [LARGE SCALE GENOMIC DNA]</scope>
    <source>
        <strain evidence="8 9">SYK</strain>
    </source>
</reference>
<evidence type="ECO:0000259" key="7">
    <source>
        <dbReference type="Pfam" id="PF00892"/>
    </source>
</evidence>
<protein>
    <recommendedName>
        <fullName evidence="7">EamA domain-containing protein</fullName>
    </recommendedName>
</protein>
<keyword evidence="4 6" id="KW-1133">Transmembrane helix</keyword>
<dbReference type="Gene3D" id="1.10.3730.20">
    <property type="match status" value="1"/>
</dbReference>
<evidence type="ECO:0000256" key="5">
    <source>
        <dbReference type="ARBA" id="ARBA00023136"/>
    </source>
</evidence>
<name>A0ABN6S2Z7_9BACT</name>
<comment type="similarity">
    <text evidence="2">Belongs to the EamA transporter family.</text>
</comment>